<accession>A0A918AGW5</accession>
<keyword evidence="6" id="KW-0418">Kinase</keyword>
<dbReference type="GO" id="GO:0000155">
    <property type="term" value="F:phosphorelay sensor kinase activity"/>
    <property type="evidence" value="ECO:0007669"/>
    <property type="project" value="InterPro"/>
</dbReference>
<evidence type="ECO:0000256" key="2">
    <source>
        <dbReference type="ARBA" id="ARBA00012438"/>
    </source>
</evidence>
<comment type="caution">
    <text evidence="10">The sequence shown here is derived from an EMBL/GenBank/DDBJ whole genome shotgun (WGS) entry which is preliminary data.</text>
</comment>
<keyword evidence="4" id="KW-0808">Transferase</keyword>
<keyword evidence="3" id="KW-0597">Phosphoprotein</keyword>
<proteinExistence type="predicted"/>
<protein>
    <recommendedName>
        <fullName evidence="2">histidine kinase</fullName>
        <ecNumber evidence="2">2.7.13.3</ecNumber>
    </recommendedName>
</protein>
<dbReference type="GO" id="GO:0016020">
    <property type="term" value="C:membrane"/>
    <property type="evidence" value="ECO:0007669"/>
    <property type="project" value="InterPro"/>
</dbReference>
<dbReference type="SUPFAM" id="SSF55874">
    <property type="entry name" value="ATPase domain of HSP90 chaperone/DNA topoisomerase II/histidine kinase"/>
    <property type="match status" value="1"/>
</dbReference>
<name>A0A918AGW5_9PSEU</name>
<keyword evidence="7" id="KW-0067">ATP-binding</keyword>
<keyword evidence="11" id="KW-1185">Reference proteome</keyword>
<dbReference type="EC" id="2.7.13.3" evidence="2"/>
<dbReference type="Proteomes" id="UP000639606">
    <property type="component" value="Unassembled WGS sequence"/>
</dbReference>
<evidence type="ECO:0000256" key="4">
    <source>
        <dbReference type="ARBA" id="ARBA00022679"/>
    </source>
</evidence>
<dbReference type="CDD" id="cd16917">
    <property type="entry name" value="HATPase_UhpB-NarQ-NarX-like"/>
    <property type="match status" value="1"/>
</dbReference>
<sequence>MAQERLRIAREVHDVVAHSLAMINVQAGVAAHVADRRPEEAVKALRAIKEASGHALADLRATLGVLRSGEGAAPVPSLRRLDDLVAPVARARVVGEPGELPAPVDAAAYRVVQEALTNALRYAPDATAITIGFDRTDEGLVLSVVDNGSAATAPVGSGSGLAGMRERVEALGGTLRAGPVAGGGFEVRAVLPLGAARKGVA</sequence>
<reference evidence="10" key="1">
    <citation type="journal article" date="2014" name="Int. J. Syst. Evol. Microbiol.">
        <title>Complete genome sequence of Corynebacterium casei LMG S-19264T (=DSM 44701T), isolated from a smear-ripened cheese.</title>
        <authorList>
            <consortium name="US DOE Joint Genome Institute (JGI-PGF)"/>
            <person name="Walter F."/>
            <person name="Albersmeier A."/>
            <person name="Kalinowski J."/>
            <person name="Ruckert C."/>
        </authorList>
    </citation>
    <scope>NUCLEOTIDE SEQUENCE</scope>
    <source>
        <strain evidence="10">JCM 3313</strain>
    </source>
</reference>
<evidence type="ECO:0000256" key="6">
    <source>
        <dbReference type="ARBA" id="ARBA00022777"/>
    </source>
</evidence>
<evidence type="ECO:0000256" key="3">
    <source>
        <dbReference type="ARBA" id="ARBA00022553"/>
    </source>
</evidence>
<dbReference type="InterPro" id="IPR050482">
    <property type="entry name" value="Sensor_HK_TwoCompSys"/>
</dbReference>
<dbReference type="Gene3D" id="3.30.565.10">
    <property type="entry name" value="Histidine kinase-like ATPase, C-terminal domain"/>
    <property type="match status" value="1"/>
</dbReference>
<evidence type="ECO:0000256" key="7">
    <source>
        <dbReference type="ARBA" id="ARBA00022840"/>
    </source>
</evidence>
<evidence type="ECO:0000313" key="11">
    <source>
        <dbReference type="Proteomes" id="UP000639606"/>
    </source>
</evidence>
<evidence type="ECO:0000259" key="9">
    <source>
        <dbReference type="SMART" id="SM00387"/>
    </source>
</evidence>
<dbReference type="AlphaFoldDB" id="A0A918AGW5"/>
<keyword evidence="8" id="KW-0902">Two-component regulatory system</keyword>
<dbReference type="InterPro" id="IPR036890">
    <property type="entry name" value="HATPase_C_sf"/>
</dbReference>
<dbReference type="Pfam" id="PF07730">
    <property type="entry name" value="HisKA_3"/>
    <property type="match status" value="1"/>
</dbReference>
<evidence type="ECO:0000256" key="8">
    <source>
        <dbReference type="ARBA" id="ARBA00023012"/>
    </source>
</evidence>
<dbReference type="GO" id="GO:0046983">
    <property type="term" value="F:protein dimerization activity"/>
    <property type="evidence" value="ECO:0007669"/>
    <property type="project" value="InterPro"/>
</dbReference>
<dbReference type="InterPro" id="IPR011712">
    <property type="entry name" value="Sig_transdc_His_kin_sub3_dim/P"/>
</dbReference>
<comment type="catalytic activity">
    <reaction evidence="1">
        <text>ATP + protein L-histidine = ADP + protein N-phospho-L-histidine.</text>
        <dbReference type="EC" id="2.7.13.3"/>
    </reaction>
</comment>
<dbReference type="PANTHER" id="PTHR24421:SF10">
    <property type="entry name" value="NITRATE_NITRITE SENSOR PROTEIN NARQ"/>
    <property type="match status" value="1"/>
</dbReference>
<evidence type="ECO:0000256" key="1">
    <source>
        <dbReference type="ARBA" id="ARBA00000085"/>
    </source>
</evidence>
<dbReference type="InterPro" id="IPR003594">
    <property type="entry name" value="HATPase_dom"/>
</dbReference>
<dbReference type="Pfam" id="PF02518">
    <property type="entry name" value="HATPase_c"/>
    <property type="match status" value="1"/>
</dbReference>
<dbReference type="Gene3D" id="1.20.5.1930">
    <property type="match status" value="1"/>
</dbReference>
<organism evidence="10 11">
    <name type="scientific">Saccharothrix coeruleofusca</name>
    <dbReference type="NCBI Taxonomy" id="33919"/>
    <lineage>
        <taxon>Bacteria</taxon>
        <taxon>Bacillati</taxon>
        <taxon>Actinomycetota</taxon>
        <taxon>Actinomycetes</taxon>
        <taxon>Pseudonocardiales</taxon>
        <taxon>Pseudonocardiaceae</taxon>
        <taxon>Saccharothrix</taxon>
    </lineage>
</organism>
<keyword evidence="5" id="KW-0547">Nucleotide-binding</keyword>
<dbReference type="SMART" id="SM00387">
    <property type="entry name" value="HATPase_c"/>
    <property type="match status" value="1"/>
</dbReference>
<dbReference type="GO" id="GO:0005524">
    <property type="term" value="F:ATP binding"/>
    <property type="evidence" value="ECO:0007669"/>
    <property type="project" value="UniProtKB-KW"/>
</dbReference>
<gene>
    <name evidence="10" type="ORF">GCM10010185_06630</name>
</gene>
<evidence type="ECO:0000256" key="5">
    <source>
        <dbReference type="ARBA" id="ARBA00022741"/>
    </source>
</evidence>
<dbReference type="PANTHER" id="PTHR24421">
    <property type="entry name" value="NITRATE/NITRITE SENSOR PROTEIN NARX-RELATED"/>
    <property type="match status" value="1"/>
</dbReference>
<dbReference type="EMBL" id="BMRG01000001">
    <property type="protein sequence ID" value="GGP37925.1"/>
    <property type="molecule type" value="Genomic_DNA"/>
</dbReference>
<evidence type="ECO:0000313" key="10">
    <source>
        <dbReference type="EMBL" id="GGP37925.1"/>
    </source>
</evidence>
<feature type="domain" description="Histidine kinase/HSP90-like ATPase" evidence="9">
    <location>
        <begin position="104"/>
        <end position="195"/>
    </location>
</feature>
<reference evidence="10" key="2">
    <citation type="submission" date="2020-09" db="EMBL/GenBank/DDBJ databases">
        <authorList>
            <person name="Sun Q."/>
            <person name="Ohkuma M."/>
        </authorList>
    </citation>
    <scope>NUCLEOTIDE SEQUENCE</scope>
    <source>
        <strain evidence="10">JCM 3313</strain>
    </source>
</reference>